<feature type="transmembrane region" description="Helical" evidence="1">
    <location>
        <begin position="7"/>
        <end position="26"/>
    </location>
</feature>
<feature type="transmembrane region" description="Helical" evidence="1">
    <location>
        <begin position="32"/>
        <end position="51"/>
    </location>
</feature>
<accession>A0A3N5B902</accession>
<dbReference type="Proteomes" id="UP000277108">
    <property type="component" value="Unassembled WGS sequence"/>
</dbReference>
<evidence type="ECO:0000313" key="3">
    <source>
        <dbReference type="Proteomes" id="UP000277108"/>
    </source>
</evidence>
<keyword evidence="1" id="KW-0812">Transmembrane</keyword>
<sequence>MSRFINNFYFTLSMITLLAMFSIIFWENINLYMIMSIAIIFSTLITEIFLNNRYALSEKGRKMGLTIIPINIIVFLLFIALIF</sequence>
<keyword evidence="1" id="KW-1133">Transmembrane helix</keyword>
<evidence type="ECO:0000313" key="2">
    <source>
        <dbReference type="EMBL" id="RPF53847.1"/>
    </source>
</evidence>
<reference evidence="2 3" key="1">
    <citation type="submission" date="2018-11" db="EMBL/GenBank/DDBJ databases">
        <title>Genomic Encyclopedia of Type Strains, Phase IV (KMG-IV): sequencing the most valuable type-strain genomes for metagenomic binning, comparative biology and taxonomic classification.</title>
        <authorList>
            <person name="Goeker M."/>
        </authorList>
    </citation>
    <scope>NUCLEOTIDE SEQUENCE [LARGE SCALE GENOMIC DNA]</scope>
    <source>
        <strain evidence="2 3">DSM 29158</strain>
    </source>
</reference>
<protein>
    <submittedName>
        <fullName evidence="2">Uncharacterized protein</fullName>
    </submittedName>
</protein>
<dbReference type="AlphaFoldDB" id="A0A3N5B902"/>
<name>A0A3N5B902_9BACL</name>
<comment type="caution">
    <text evidence="2">The sequence shown here is derived from an EMBL/GenBank/DDBJ whole genome shotgun (WGS) entry which is preliminary data.</text>
</comment>
<gene>
    <name evidence="2" type="ORF">EDD62_1854</name>
</gene>
<feature type="transmembrane region" description="Helical" evidence="1">
    <location>
        <begin position="63"/>
        <end position="82"/>
    </location>
</feature>
<dbReference type="EMBL" id="RKRK01000009">
    <property type="protein sequence ID" value="RPF53847.1"/>
    <property type="molecule type" value="Genomic_DNA"/>
</dbReference>
<proteinExistence type="predicted"/>
<keyword evidence="3" id="KW-1185">Reference proteome</keyword>
<evidence type="ECO:0000256" key="1">
    <source>
        <dbReference type="SAM" id="Phobius"/>
    </source>
</evidence>
<keyword evidence="1" id="KW-0472">Membrane</keyword>
<organism evidence="2 3">
    <name type="scientific">Abyssicoccus albus</name>
    <dbReference type="NCBI Taxonomy" id="1817405"/>
    <lineage>
        <taxon>Bacteria</taxon>
        <taxon>Bacillati</taxon>
        <taxon>Bacillota</taxon>
        <taxon>Bacilli</taxon>
        <taxon>Bacillales</taxon>
        <taxon>Abyssicoccaceae</taxon>
    </lineage>
</organism>